<feature type="region of interest" description="Disordered" evidence="1">
    <location>
        <begin position="179"/>
        <end position="207"/>
    </location>
</feature>
<protein>
    <submittedName>
        <fullName evidence="2">Small secreted protein</fullName>
    </submittedName>
</protein>
<sequence length="207" mass="21323">MDVYVPGPRAMEGTNPVNKKLVAALSGGAALVLALTGCGGGDDDKKVNDWAKSVCDEVQPQLKKIQGANTAIQGAADEQDSKKLQQTDSKAFQEISESYGALAKAVNKAGPPPVDSGDKTQKQAVKELNATSGSYTKLKSAIDKLDTSDKSKFAQGLAGVADELDKLSKSGDQALQKLQEGKVGSAMAKQPGCQKPKTAGGGATTQS</sequence>
<keyword evidence="3" id="KW-1185">Reference proteome</keyword>
<name>A0A6G4AFY8_9ACTN</name>
<dbReference type="Proteomes" id="UP000476310">
    <property type="component" value="Unassembled WGS sequence"/>
</dbReference>
<organism evidence="2 3">
    <name type="scientific">Streptomyces rhizosphaericus</name>
    <dbReference type="NCBI Taxonomy" id="114699"/>
    <lineage>
        <taxon>Bacteria</taxon>
        <taxon>Bacillati</taxon>
        <taxon>Actinomycetota</taxon>
        <taxon>Actinomycetes</taxon>
        <taxon>Kitasatosporales</taxon>
        <taxon>Streptomycetaceae</taxon>
        <taxon>Streptomyces</taxon>
        <taxon>Streptomyces violaceusniger group</taxon>
    </lineage>
</organism>
<comment type="caution">
    <text evidence="2">The sequence shown here is derived from an EMBL/GenBank/DDBJ whole genome shotgun (WGS) entry which is preliminary data.</text>
</comment>
<dbReference type="AlphaFoldDB" id="A0A6G4AFY8"/>
<evidence type="ECO:0000313" key="3">
    <source>
        <dbReference type="Proteomes" id="UP000476310"/>
    </source>
</evidence>
<proteinExistence type="predicted"/>
<accession>A0A6G4AFY8</accession>
<gene>
    <name evidence="2" type="ORF">G4H13_13635</name>
</gene>
<dbReference type="EMBL" id="JAAIKT010000013">
    <property type="protein sequence ID" value="NEW71417.1"/>
    <property type="molecule type" value="Genomic_DNA"/>
</dbReference>
<evidence type="ECO:0000313" key="2">
    <source>
        <dbReference type="EMBL" id="NEW71417.1"/>
    </source>
</evidence>
<reference evidence="2" key="1">
    <citation type="submission" date="2020-02" db="EMBL/GenBank/DDBJ databases">
        <title>A new Streptomyces sp. for controlling soil-borne diseases.</title>
        <authorList>
            <person name="Li X."/>
            <person name="Tian Y."/>
            <person name="Gao K."/>
        </authorList>
    </citation>
    <scope>NUCLEOTIDE SEQUENCE [LARGE SCALE GENOMIC DNA]</scope>
    <source>
        <strain evidence="2">0250</strain>
    </source>
</reference>
<evidence type="ECO:0000256" key="1">
    <source>
        <dbReference type="SAM" id="MobiDB-lite"/>
    </source>
</evidence>